<accession>A0A917S210</accession>
<reference evidence="3" key="2">
    <citation type="submission" date="2020-09" db="EMBL/GenBank/DDBJ databases">
        <authorList>
            <person name="Sun Q."/>
            <person name="Zhou Y."/>
        </authorList>
    </citation>
    <scope>NUCLEOTIDE SEQUENCE</scope>
    <source>
        <strain evidence="3">CGMCC 4.7306</strain>
    </source>
</reference>
<keyword evidence="4" id="KW-1185">Reference proteome</keyword>
<comment type="similarity">
    <text evidence="1">Belongs to the AHA1 family.</text>
</comment>
<proteinExistence type="inferred from homology"/>
<dbReference type="Proteomes" id="UP000613840">
    <property type="component" value="Unassembled WGS sequence"/>
</dbReference>
<comment type="caution">
    <text evidence="3">The sequence shown here is derived from an EMBL/GenBank/DDBJ whole genome shotgun (WGS) entry which is preliminary data.</text>
</comment>
<reference evidence="3" key="1">
    <citation type="journal article" date="2014" name="Int. J. Syst. Evol. Microbiol.">
        <title>Complete genome sequence of Corynebacterium casei LMG S-19264T (=DSM 44701T), isolated from a smear-ripened cheese.</title>
        <authorList>
            <consortium name="US DOE Joint Genome Institute (JGI-PGF)"/>
            <person name="Walter F."/>
            <person name="Albersmeier A."/>
            <person name="Kalinowski J."/>
            <person name="Ruckert C."/>
        </authorList>
    </citation>
    <scope>NUCLEOTIDE SEQUENCE</scope>
    <source>
        <strain evidence="3">CGMCC 4.7306</strain>
    </source>
</reference>
<dbReference type="RefSeq" id="WP_188893564.1">
    <property type="nucleotide sequence ID" value="NZ_BMMZ01000001.1"/>
</dbReference>
<evidence type="ECO:0000313" key="3">
    <source>
        <dbReference type="EMBL" id="GGL49826.1"/>
    </source>
</evidence>
<dbReference type="Pfam" id="PF08327">
    <property type="entry name" value="AHSA1"/>
    <property type="match status" value="1"/>
</dbReference>
<dbReference type="SUPFAM" id="SSF55961">
    <property type="entry name" value="Bet v1-like"/>
    <property type="match status" value="1"/>
</dbReference>
<gene>
    <name evidence="3" type="ORF">GCM10011575_04990</name>
</gene>
<organism evidence="3 4">
    <name type="scientific">Microlunatus endophyticus</name>
    <dbReference type="NCBI Taxonomy" id="1716077"/>
    <lineage>
        <taxon>Bacteria</taxon>
        <taxon>Bacillati</taxon>
        <taxon>Actinomycetota</taxon>
        <taxon>Actinomycetes</taxon>
        <taxon>Propionibacteriales</taxon>
        <taxon>Propionibacteriaceae</taxon>
        <taxon>Microlunatus</taxon>
    </lineage>
</organism>
<evidence type="ECO:0000256" key="1">
    <source>
        <dbReference type="ARBA" id="ARBA00006817"/>
    </source>
</evidence>
<name>A0A917S210_9ACTN</name>
<dbReference type="Gene3D" id="3.30.530.20">
    <property type="match status" value="1"/>
</dbReference>
<protein>
    <recommendedName>
        <fullName evidence="2">Activator of Hsp90 ATPase homologue 1/2-like C-terminal domain-containing protein</fullName>
    </recommendedName>
</protein>
<dbReference type="AlphaFoldDB" id="A0A917S210"/>
<sequence length="144" mass="15740">MPQVERTLDIAAPPSTVWAWFSTPERLRRWLAPSLDIDLREGGSYRMRGADDETWISGTVLELVPEGRLVLSWLEEDAGWLNPGRLVVALTAVPAGTRISLVHDGFAGIGKPGWQATRQAYERGADKHLILQQLAAVVAGDQGA</sequence>
<dbReference type="InterPro" id="IPR013538">
    <property type="entry name" value="ASHA1/2-like_C"/>
</dbReference>
<evidence type="ECO:0000259" key="2">
    <source>
        <dbReference type="Pfam" id="PF08327"/>
    </source>
</evidence>
<feature type="domain" description="Activator of Hsp90 ATPase homologue 1/2-like C-terminal" evidence="2">
    <location>
        <begin position="11"/>
        <end position="107"/>
    </location>
</feature>
<evidence type="ECO:0000313" key="4">
    <source>
        <dbReference type="Proteomes" id="UP000613840"/>
    </source>
</evidence>
<dbReference type="EMBL" id="BMMZ01000001">
    <property type="protein sequence ID" value="GGL49826.1"/>
    <property type="molecule type" value="Genomic_DNA"/>
</dbReference>
<dbReference type="CDD" id="cd07814">
    <property type="entry name" value="SRPBCC_CalC_Aha1-like"/>
    <property type="match status" value="1"/>
</dbReference>
<dbReference type="InterPro" id="IPR023393">
    <property type="entry name" value="START-like_dom_sf"/>
</dbReference>